<dbReference type="PATRIC" id="fig|999408.3.peg.5610"/>
<reference evidence="1 2" key="1">
    <citation type="submission" date="2013-01" db="EMBL/GenBank/DDBJ databases">
        <title>The Genome Sequence of Clostridium clostridioforme 90A8.</title>
        <authorList>
            <consortium name="The Broad Institute Genome Sequencing Platform"/>
            <person name="Earl A."/>
            <person name="Ward D."/>
            <person name="Feldgarden M."/>
            <person name="Gevers D."/>
            <person name="Courvalin P."/>
            <person name="Lambert T."/>
            <person name="Walker B."/>
            <person name="Young S.K."/>
            <person name="Zeng Q."/>
            <person name="Gargeya S."/>
            <person name="Fitzgerald M."/>
            <person name="Haas B."/>
            <person name="Abouelleil A."/>
            <person name="Alvarado L."/>
            <person name="Arachchi H.M."/>
            <person name="Berlin A.M."/>
            <person name="Chapman S.B."/>
            <person name="Dewar J."/>
            <person name="Goldberg J."/>
            <person name="Griggs A."/>
            <person name="Gujja S."/>
            <person name="Hansen M."/>
            <person name="Howarth C."/>
            <person name="Imamovic A."/>
            <person name="Larimer J."/>
            <person name="McCowan C."/>
            <person name="Murphy C."/>
            <person name="Neiman D."/>
            <person name="Pearson M."/>
            <person name="Priest M."/>
            <person name="Roberts A."/>
            <person name="Saif S."/>
            <person name="Shea T."/>
            <person name="Sisk P."/>
            <person name="Sykes S."/>
            <person name="Wortman J."/>
            <person name="Nusbaum C."/>
            <person name="Birren B."/>
        </authorList>
    </citation>
    <scope>NUCLEOTIDE SEQUENCE [LARGE SCALE GENOMIC DNA]</scope>
    <source>
        <strain evidence="1 2">90A8</strain>
    </source>
</reference>
<dbReference type="EMBL" id="AGYR01000068">
    <property type="protein sequence ID" value="ENZ07362.1"/>
    <property type="molecule type" value="Genomic_DNA"/>
</dbReference>
<name>A0A0E2H3I7_9FIRM</name>
<evidence type="ECO:0000313" key="1">
    <source>
        <dbReference type="EMBL" id="ENZ07362.1"/>
    </source>
</evidence>
<organism evidence="1 2">
    <name type="scientific">[Clostridium] clostridioforme 90A8</name>
    <dbReference type="NCBI Taxonomy" id="999408"/>
    <lineage>
        <taxon>Bacteria</taxon>
        <taxon>Bacillati</taxon>
        <taxon>Bacillota</taxon>
        <taxon>Clostridia</taxon>
        <taxon>Lachnospirales</taxon>
        <taxon>Lachnospiraceae</taxon>
        <taxon>Enterocloster</taxon>
    </lineage>
</organism>
<comment type="caution">
    <text evidence="1">The sequence shown here is derived from an EMBL/GenBank/DDBJ whole genome shotgun (WGS) entry which is preliminary data.</text>
</comment>
<accession>A0A0E2H3I7</accession>
<dbReference type="HOGENOM" id="CLU_198233_0_0_9"/>
<protein>
    <submittedName>
        <fullName evidence="1">Uncharacterized protein</fullName>
    </submittedName>
</protein>
<evidence type="ECO:0000313" key="2">
    <source>
        <dbReference type="Proteomes" id="UP000013085"/>
    </source>
</evidence>
<gene>
    <name evidence="1" type="ORF">HMPREF1090_05215</name>
</gene>
<dbReference type="Proteomes" id="UP000013085">
    <property type="component" value="Unassembled WGS sequence"/>
</dbReference>
<dbReference type="AlphaFoldDB" id="A0A0E2H3I7"/>
<sequence length="59" mass="7012">MREKTYHLYLNEEERSRVIQSLIELKNNLAAQGRYTDAVDDVLCKVLEAKKKKLKIEYI</sequence>
<dbReference type="RefSeq" id="WP_002594660.1">
    <property type="nucleotide sequence ID" value="NZ_KB850993.1"/>
</dbReference>
<proteinExistence type="predicted"/>